<feature type="transmembrane region" description="Helical" evidence="5">
    <location>
        <begin position="148"/>
        <end position="170"/>
    </location>
</feature>
<keyword evidence="4 5" id="KW-0472">Membrane</keyword>
<feature type="transmembrane region" description="Helical" evidence="5">
    <location>
        <begin position="65"/>
        <end position="83"/>
    </location>
</feature>
<evidence type="ECO:0000256" key="5">
    <source>
        <dbReference type="SAM" id="Phobius"/>
    </source>
</evidence>
<evidence type="ECO:0000256" key="4">
    <source>
        <dbReference type="ARBA" id="ARBA00023136"/>
    </source>
</evidence>
<proteinExistence type="predicted"/>
<dbReference type="EMBL" id="LM997413">
    <property type="protein sequence ID" value="CEA05038.1"/>
    <property type="molecule type" value="Genomic_DNA"/>
</dbReference>
<dbReference type="PANTHER" id="PTHR30249">
    <property type="entry name" value="PUTATIVE SEROTONIN TRANSPORTER"/>
    <property type="match status" value="1"/>
</dbReference>
<dbReference type="RefSeq" id="WP_044499494.1">
    <property type="nucleotide sequence ID" value="NZ_LK391969.1"/>
</dbReference>
<dbReference type="Pfam" id="PF04172">
    <property type="entry name" value="LrgB"/>
    <property type="match status" value="1"/>
</dbReference>
<keyword evidence="3 5" id="KW-1133">Transmembrane helix</keyword>
<feature type="transmembrane region" description="Helical" evidence="5">
    <location>
        <begin position="38"/>
        <end position="59"/>
    </location>
</feature>
<feature type="transmembrane region" description="Helical" evidence="5">
    <location>
        <begin position="205"/>
        <end position="227"/>
    </location>
</feature>
<keyword evidence="2 5" id="KW-0812">Transmembrane</keyword>
<sequence>MIALLVSISVFAPMLTIAAYQVSLVIQRRTGSLLLQPVIVTLMLVIAMLLLLDIDYLVYREAAEPIALLLGPATVALAVPLYQQRQRIRMLLWPILITLLVGGVLIVVLTLLLGWLLGAPFVTLMSLAPKSVTMPIAMLLSEQAGGDAAMTAALVMLTGVIGTVMAPPLLRLARVDSPAARGLTLGMNAHAIGTAHALREGGECAAFAALGMSLLGLATALLLPWFLG</sequence>
<comment type="subcellular location">
    <subcellularLocation>
        <location evidence="1">Membrane</location>
        <topology evidence="1">Multi-pass membrane protein</topology>
    </subcellularLocation>
</comment>
<feature type="transmembrane region" description="Helical" evidence="5">
    <location>
        <begin position="95"/>
        <end position="128"/>
    </location>
</feature>
<dbReference type="PATRIC" id="fig|1461581.3.peg.1835"/>
<organism evidence="6">
    <name type="scientific">Pseudomonas saudimassiliensis</name>
    <dbReference type="NCBI Taxonomy" id="1461581"/>
    <lineage>
        <taxon>Bacteria</taxon>
        <taxon>Pseudomonadati</taxon>
        <taxon>Pseudomonadota</taxon>
        <taxon>Gammaproteobacteria</taxon>
        <taxon>Pseudomonadales</taxon>
        <taxon>Pseudomonadaceae</taxon>
        <taxon>Pseudomonas</taxon>
    </lineage>
</organism>
<evidence type="ECO:0000256" key="1">
    <source>
        <dbReference type="ARBA" id="ARBA00004141"/>
    </source>
</evidence>
<accession>A0A078MCB4</accession>
<name>A0A078MCB4_9PSED</name>
<dbReference type="AlphaFoldDB" id="A0A078MCB4"/>
<evidence type="ECO:0000256" key="3">
    <source>
        <dbReference type="ARBA" id="ARBA00022989"/>
    </source>
</evidence>
<dbReference type="PANTHER" id="PTHR30249:SF0">
    <property type="entry name" value="PLASTIDAL GLYCOLATE_GLYCERATE TRANSLOCATOR 1, CHLOROPLASTIC"/>
    <property type="match status" value="1"/>
</dbReference>
<dbReference type="GO" id="GO:0016020">
    <property type="term" value="C:membrane"/>
    <property type="evidence" value="ECO:0007669"/>
    <property type="project" value="UniProtKB-SubCell"/>
</dbReference>
<dbReference type="EMBL" id="LK391969">
    <property type="protein sequence ID" value="CEF26922.1"/>
    <property type="molecule type" value="Genomic_DNA"/>
</dbReference>
<evidence type="ECO:0000256" key="2">
    <source>
        <dbReference type="ARBA" id="ARBA00022692"/>
    </source>
</evidence>
<reference evidence="6" key="1">
    <citation type="submission" date="2014-07" db="EMBL/GenBank/DDBJ databases">
        <authorList>
            <person name="Urmite Genomes Urmite Genomes"/>
        </authorList>
    </citation>
    <scope>NUCLEOTIDE SEQUENCE</scope>
    <source>
        <strain evidence="6">12M76_air</strain>
    </source>
</reference>
<evidence type="ECO:0000313" key="6">
    <source>
        <dbReference type="EMBL" id="CEA05038.1"/>
    </source>
</evidence>
<feature type="transmembrane region" description="Helical" evidence="5">
    <location>
        <begin position="6"/>
        <end position="26"/>
    </location>
</feature>
<protein>
    <submittedName>
        <fullName evidence="6">LrgB family protein</fullName>
    </submittedName>
</protein>
<dbReference type="InterPro" id="IPR007300">
    <property type="entry name" value="CidB/LrgB"/>
</dbReference>
<gene>
    <name evidence="6" type="ORF">BN1049_01856</name>
</gene>
<dbReference type="OrthoDB" id="9811701at2"/>